<dbReference type="PANTHER" id="PTHR33279">
    <property type="entry name" value="SULFUR CARRIER PROTEIN YEDF-RELATED"/>
    <property type="match status" value="1"/>
</dbReference>
<comment type="similarity">
    <text evidence="1">Belongs to the sulfur carrier protein TusA family.</text>
</comment>
<sequence>MKTLDVRGLACPEPVLTVRRELEEMVTGTLQVMVNSGAAKDNITFMAKNLGWEIDVTDQEDYITLTLKK</sequence>
<dbReference type="AlphaFoldDB" id="D5XAN0"/>
<dbReference type="KEGG" id="tjr:TherJR_2395"/>
<dbReference type="Pfam" id="PF01206">
    <property type="entry name" value="TusA"/>
    <property type="match status" value="1"/>
</dbReference>
<name>D5XAN0_THEPJ</name>
<dbReference type="InterPro" id="IPR036868">
    <property type="entry name" value="TusA-like_sf"/>
</dbReference>
<protein>
    <submittedName>
        <fullName evidence="3">SirA family protein</fullName>
    </submittedName>
</protein>
<dbReference type="Proteomes" id="UP000002377">
    <property type="component" value="Chromosome"/>
</dbReference>
<proteinExistence type="inferred from homology"/>
<dbReference type="PANTHER" id="PTHR33279:SF6">
    <property type="entry name" value="SULFUR CARRIER PROTEIN YEDF-RELATED"/>
    <property type="match status" value="1"/>
</dbReference>
<keyword evidence="4" id="KW-1185">Reference proteome</keyword>
<evidence type="ECO:0000256" key="1">
    <source>
        <dbReference type="ARBA" id="ARBA00008984"/>
    </source>
</evidence>
<evidence type="ECO:0000313" key="4">
    <source>
        <dbReference type="Proteomes" id="UP000002377"/>
    </source>
</evidence>
<dbReference type="InterPro" id="IPR001455">
    <property type="entry name" value="TusA-like"/>
</dbReference>
<evidence type="ECO:0000313" key="3">
    <source>
        <dbReference type="EMBL" id="ADG83234.1"/>
    </source>
</evidence>
<evidence type="ECO:0000259" key="2">
    <source>
        <dbReference type="PROSITE" id="PS01148"/>
    </source>
</evidence>
<dbReference type="PROSITE" id="PS01148">
    <property type="entry name" value="UPF0033"/>
    <property type="match status" value="1"/>
</dbReference>
<dbReference type="Gene3D" id="3.30.110.40">
    <property type="entry name" value="TusA-like domain"/>
    <property type="match status" value="1"/>
</dbReference>
<dbReference type="SUPFAM" id="SSF64307">
    <property type="entry name" value="SirA-like"/>
    <property type="match status" value="1"/>
</dbReference>
<reference evidence="3 4" key="1">
    <citation type="submission" date="2010-05" db="EMBL/GenBank/DDBJ databases">
        <title>Complete sequence of Thermincola sp. JR.</title>
        <authorList>
            <consortium name="US DOE Joint Genome Institute"/>
            <person name="Lucas S."/>
            <person name="Copeland A."/>
            <person name="Lapidus A."/>
            <person name="Cheng J.-F."/>
            <person name="Bruce D."/>
            <person name="Goodwin L."/>
            <person name="Pitluck S."/>
            <person name="Chertkov O."/>
            <person name="Detter J.C."/>
            <person name="Han C."/>
            <person name="Tapia R."/>
            <person name="Land M."/>
            <person name="Hauser L."/>
            <person name="Kyrpides N."/>
            <person name="Mikhailova N."/>
            <person name="Hazen T.C."/>
            <person name="Woyke T."/>
        </authorList>
    </citation>
    <scope>NUCLEOTIDE SEQUENCE [LARGE SCALE GENOMIC DNA]</scope>
    <source>
        <strain evidence="3 4">JR</strain>
    </source>
</reference>
<gene>
    <name evidence="3" type="ordered locus">TherJR_2395</name>
</gene>
<dbReference type="HOGENOM" id="CLU_165255_0_2_9"/>
<accession>D5XAN0</accession>
<dbReference type="eggNOG" id="COG0425">
    <property type="taxonomic scope" value="Bacteria"/>
</dbReference>
<dbReference type="OrthoDB" id="9797352at2"/>
<dbReference type="STRING" id="635013.TherJR_2395"/>
<feature type="domain" description="UPF0033" evidence="2">
    <location>
        <begin position="4"/>
        <end position="28"/>
    </location>
</feature>
<organism evidence="3 4">
    <name type="scientific">Thermincola potens (strain JR)</name>
    <dbReference type="NCBI Taxonomy" id="635013"/>
    <lineage>
        <taxon>Bacteria</taxon>
        <taxon>Bacillati</taxon>
        <taxon>Bacillota</taxon>
        <taxon>Clostridia</taxon>
        <taxon>Eubacteriales</taxon>
        <taxon>Thermincolaceae</taxon>
        <taxon>Thermincola</taxon>
    </lineage>
</organism>
<dbReference type="RefSeq" id="WP_013121232.1">
    <property type="nucleotide sequence ID" value="NC_014152.1"/>
</dbReference>
<dbReference type="EMBL" id="CP002028">
    <property type="protein sequence ID" value="ADG83234.1"/>
    <property type="molecule type" value="Genomic_DNA"/>
</dbReference>